<keyword evidence="2" id="KW-0378">Hydrolase</keyword>
<proteinExistence type="predicted"/>
<dbReference type="CDD" id="cd06133">
    <property type="entry name" value="ERI-1_3'hExo_like"/>
    <property type="match status" value="1"/>
</dbReference>
<organism evidence="5 6">
    <name type="scientific">Clostridium frigidicarnis</name>
    <dbReference type="NCBI Taxonomy" id="84698"/>
    <lineage>
        <taxon>Bacteria</taxon>
        <taxon>Bacillati</taxon>
        <taxon>Bacillota</taxon>
        <taxon>Clostridia</taxon>
        <taxon>Eubacteriales</taxon>
        <taxon>Clostridiaceae</taxon>
        <taxon>Clostridium</taxon>
    </lineage>
</organism>
<dbReference type="RefSeq" id="WP_090040460.1">
    <property type="nucleotide sequence ID" value="NZ_FOKI01000010.1"/>
</dbReference>
<dbReference type="GO" id="GO:0000175">
    <property type="term" value="F:3'-5'-RNA exonuclease activity"/>
    <property type="evidence" value="ECO:0007669"/>
    <property type="project" value="InterPro"/>
</dbReference>
<evidence type="ECO:0000256" key="3">
    <source>
        <dbReference type="ARBA" id="ARBA00022839"/>
    </source>
</evidence>
<dbReference type="InterPro" id="IPR012337">
    <property type="entry name" value="RNaseH-like_sf"/>
</dbReference>
<evidence type="ECO:0000259" key="4">
    <source>
        <dbReference type="SMART" id="SM00479"/>
    </source>
</evidence>
<dbReference type="EMBL" id="FOKI01000010">
    <property type="protein sequence ID" value="SFB05655.1"/>
    <property type="molecule type" value="Genomic_DNA"/>
</dbReference>
<dbReference type="OrthoDB" id="159416at2"/>
<protein>
    <submittedName>
        <fullName evidence="5">Exonuclease</fullName>
    </submittedName>
</protein>
<dbReference type="InterPro" id="IPR051274">
    <property type="entry name" value="3-5_Exoribonuclease"/>
</dbReference>
<dbReference type="InterPro" id="IPR036397">
    <property type="entry name" value="RNaseH_sf"/>
</dbReference>
<evidence type="ECO:0000256" key="2">
    <source>
        <dbReference type="ARBA" id="ARBA00022801"/>
    </source>
</evidence>
<dbReference type="Proteomes" id="UP000198619">
    <property type="component" value="Unassembled WGS sequence"/>
</dbReference>
<sequence length="299" mass="35025">MGYIILDLEFNNLSEITKYDEEFYCKYPQFVNMECPNEIIEIGAVRLDKYLRELDSFKIYVKPEIFPILNPKIIEITGIKEEDLNRGVPFIEALENLGGFVKDDDIICSWAKDDIAEIIRNSHYYNINHVSWIKKYIDIQEYCTNVMGEKKSLSLKRALQKLSIRKDEGRLHDALNDAMYTADVFRRIYNYRIVKNYIVEDILNMPALTLNSFDDVCIDENNIELKCPKCSSVLEIQCPPKFFNWRFVALSNCTKCNCKVLHEVVIKQTLGGDKVYKNNGMVITEEEYMNYSYKLEKIS</sequence>
<dbReference type="InterPro" id="IPR047201">
    <property type="entry name" value="ERI-1_3'hExo-like"/>
</dbReference>
<accession>A0A1I0XX71</accession>
<keyword evidence="6" id="KW-1185">Reference proteome</keyword>
<dbReference type="AlphaFoldDB" id="A0A1I0XX71"/>
<dbReference type="SUPFAM" id="SSF53098">
    <property type="entry name" value="Ribonuclease H-like"/>
    <property type="match status" value="1"/>
</dbReference>
<dbReference type="InterPro" id="IPR013520">
    <property type="entry name" value="Ribonucl_H"/>
</dbReference>
<keyword evidence="1" id="KW-0540">Nuclease</keyword>
<dbReference type="Pfam" id="PF00929">
    <property type="entry name" value="RNase_T"/>
    <property type="match status" value="1"/>
</dbReference>
<evidence type="ECO:0000313" key="5">
    <source>
        <dbReference type="EMBL" id="SFB05655.1"/>
    </source>
</evidence>
<gene>
    <name evidence="5" type="ORF">SAMN04488528_101058</name>
</gene>
<evidence type="ECO:0000256" key="1">
    <source>
        <dbReference type="ARBA" id="ARBA00022722"/>
    </source>
</evidence>
<dbReference type="PANTHER" id="PTHR23044:SF61">
    <property type="entry name" value="3'-5' EXORIBONUCLEASE 1-RELATED"/>
    <property type="match status" value="1"/>
</dbReference>
<dbReference type="GO" id="GO:0003676">
    <property type="term" value="F:nucleic acid binding"/>
    <property type="evidence" value="ECO:0007669"/>
    <property type="project" value="InterPro"/>
</dbReference>
<feature type="domain" description="Exonuclease" evidence="4">
    <location>
        <begin position="2"/>
        <end position="194"/>
    </location>
</feature>
<dbReference type="SMART" id="SM00479">
    <property type="entry name" value="EXOIII"/>
    <property type="match status" value="1"/>
</dbReference>
<reference evidence="5 6" key="1">
    <citation type="submission" date="2016-10" db="EMBL/GenBank/DDBJ databases">
        <authorList>
            <person name="de Groot N.N."/>
        </authorList>
    </citation>
    <scope>NUCLEOTIDE SEQUENCE [LARGE SCALE GENOMIC DNA]</scope>
    <source>
        <strain evidence="5 6">DSM 12271</strain>
    </source>
</reference>
<keyword evidence="3 5" id="KW-0269">Exonuclease</keyword>
<name>A0A1I0XX71_9CLOT</name>
<evidence type="ECO:0000313" key="6">
    <source>
        <dbReference type="Proteomes" id="UP000198619"/>
    </source>
</evidence>
<dbReference type="PANTHER" id="PTHR23044">
    <property type="entry name" value="3'-5' EXONUCLEASE ERI1-RELATED"/>
    <property type="match status" value="1"/>
</dbReference>
<dbReference type="Gene3D" id="3.30.420.10">
    <property type="entry name" value="Ribonuclease H-like superfamily/Ribonuclease H"/>
    <property type="match status" value="1"/>
</dbReference>
<dbReference type="STRING" id="84698.SAMN04488528_101058"/>